<keyword evidence="3" id="KW-1185">Reference proteome</keyword>
<feature type="region of interest" description="Disordered" evidence="1">
    <location>
        <begin position="1"/>
        <end position="22"/>
    </location>
</feature>
<comment type="caution">
    <text evidence="2">The sequence shown here is derived from an EMBL/GenBank/DDBJ whole genome shotgun (WGS) entry which is preliminary data.</text>
</comment>
<dbReference type="InterPro" id="IPR027417">
    <property type="entry name" value="P-loop_NTPase"/>
</dbReference>
<reference evidence="2 3" key="1">
    <citation type="submission" date="2018-12" db="EMBL/GenBank/DDBJ databases">
        <authorList>
            <person name="Yang Y."/>
        </authorList>
    </citation>
    <scope>NUCLEOTIDE SEQUENCE [LARGE SCALE GENOMIC DNA]</scope>
    <source>
        <strain evidence="2 3">GSF71</strain>
    </source>
</reference>
<evidence type="ECO:0000313" key="2">
    <source>
        <dbReference type="EMBL" id="RUQ62023.1"/>
    </source>
</evidence>
<dbReference type="AlphaFoldDB" id="A0A433J094"/>
<feature type="region of interest" description="Disordered" evidence="1">
    <location>
        <begin position="249"/>
        <end position="277"/>
    </location>
</feature>
<name>A0A433J094_9PROT</name>
<evidence type="ECO:0000313" key="3">
    <source>
        <dbReference type="Proteomes" id="UP000280346"/>
    </source>
</evidence>
<organism evidence="2 3">
    <name type="scientific">Azospirillum doebereinerae</name>
    <dbReference type="NCBI Taxonomy" id="92933"/>
    <lineage>
        <taxon>Bacteria</taxon>
        <taxon>Pseudomonadati</taxon>
        <taxon>Pseudomonadota</taxon>
        <taxon>Alphaproteobacteria</taxon>
        <taxon>Rhodospirillales</taxon>
        <taxon>Azospirillaceae</taxon>
        <taxon>Azospirillum</taxon>
    </lineage>
</organism>
<dbReference type="Proteomes" id="UP000280346">
    <property type="component" value="Unassembled WGS sequence"/>
</dbReference>
<dbReference type="EMBL" id="RZIJ01000041">
    <property type="protein sequence ID" value="RUQ62023.1"/>
    <property type="molecule type" value="Genomic_DNA"/>
</dbReference>
<dbReference type="Pfam" id="PF13479">
    <property type="entry name" value="AAA_24"/>
    <property type="match status" value="1"/>
</dbReference>
<dbReference type="SUPFAM" id="SSF52540">
    <property type="entry name" value="P-loop containing nucleoside triphosphate hydrolases"/>
    <property type="match status" value="1"/>
</dbReference>
<accession>A0A433J094</accession>
<proteinExistence type="predicted"/>
<protein>
    <submittedName>
        <fullName evidence="2">Uncharacterized protein</fullName>
    </submittedName>
</protein>
<gene>
    <name evidence="2" type="ORF">EJ913_29175</name>
</gene>
<sequence length="342" mass="38395">MKDKVAVRTGPARFPDETNGPRLRGSSMAFKRVSQTLLPPRRWALKGYYGDGKSTFILAMQQPTLMIDADGRRHELKGSELYELSGEAADHRSVERIQDLLDANMPGSDIRTIAIDSVTSLIGVSIARAMLDNAADRNKNKNQAWVDKAEKMRLLQDAVTAHGTHVLWIWHLEDGQLNGKSQVRETLPETERERLYRSLNASLRIVREEDRRGVLVEWSREGPSGMTIWDDEGYWNGVPERIEAALYGQEDGSKPTPLNAAPPDKRTGSGWEEGAEQGAKGELSFYSPAEALAWGVEQGAYPNAEAAQAAYDQLKLERGPRNAREMYRAWIELVQKPQRRRA</sequence>
<evidence type="ECO:0000256" key="1">
    <source>
        <dbReference type="SAM" id="MobiDB-lite"/>
    </source>
</evidence>
<dbReference type="OrthoDB" id="7336220at2"/>